<dbReference type="InterPro" id="IPR036390">
    <property type="entry name" value="WH_DNA-bd_sf"/>
</dbReference>
<feature type="region of interest" description="Disordered" evidence="1">
    <location>
        <begin position="25"/>
        <end position="45"/>
    </location>
</feature>
<dbReference type="AlphaFoldDB" id="M0CVM2"/>
<dbReference type="PANTHER" id="PTHR43704">
    <property type="entry name" value="BSR5907 PROTEIN"/>
    <property type="match status" value="1"/>
</dbReference>
<dbReference type="CDD" id="cd00092">
    <property type="entry name" value="HTH_CRP"/>
    <property type="match status" value="1"/>
</dbReference>
<evidence type="ECO:0000313" key="4">
    <source>
        <dbReference type="Proteomes" id="UP000011513"/>
    </source>
</evidence>
<dbReference type="SMART" id="SM00419">
    <property type="entry name" value="HTH_CRP"/>
    <property type="match status" value="1"/>
</dbReference>
<feature type="compositionally biased region" description="Basic and acidic residues" evidence="1">
    <location>
        <begin position="36"/>
        <end position="45"/>
    </location>
</feature>
<dbReference type="PATRIC" id="fig|1227487.5.peg.3576"/>
<proteinExistence type="predicted"/>
<dbReference type="PANTHER" id="PTHR43704:SF2">
    <property type="entry name" value="HTH CRP-TYPE DOMAIN-CONTAINING PROTEIN"/>
    <property type="match status" value="1"/>
</dbReference>
<dbReference type="InterPro" id="IPR012318">
    <property type="entry name" value="HTH_CRP"/>
</dbReference>
<accession>M0CVM2</accession>
<protein>
    <submittedName>
        <fullName evidence="3">Regulatory protein Crp</fullName>
    </submittedName>
</protein>
<dbReference type="EMBL" id="AOIV01000041">
    <property type="protein sequence ID" value="ELZ27270.1"/>
    <property type="molecule type" value="Genomic_DNA"/>
</dbReference>
<dbReference type="GO" id="GO:0003677">
    <property type="term" value="F:DNA binding"/>
    <property type="evidence" value="ECO:0007669"/>
    <property type="project" value="InterPro"/>
</dbReference>
<dbReference type="eggNOG" id="arCOG04399">
    <property type="taxonomic scope" value="Archaea"/>
</dbReference>
<name>M0CVM2_HALPD</name>
<gene>
    <name evidence="3" type="ORF">C474_18029</name>
</gene>
<comment type="caution">
    <text evidence="3">The sequence shown here is derived from an EMBL/GenBank/DDBJ whole genome shotgun (WGS) entry which is preliminary data.</text>
</comment>
<sequence>MEVRDDDGVREREVRRPVAVGHVVHAGTDGAGGESGDARRRAAEAGRRRVPGGFFIARRLRAGMSGALEDKRTATRLRILVEIADRQPAVSQGEVAEAVGVTSQAVSEYTRQLVEDGYVEKEGRSRYRVTKEGVDWLFQEAKDLRRFADHVTDDVLESVQEDAALATEAVEAGETVTLSLRGGHLHATPGDAGPATGVTTTAAEADEDVSITGFEGVIEMDPGSVTVVQVPPARSGGSRTVELDRLAEACADADVVVAAGVEAVVSLRKADVAVETSLAAGEVAAAGAARGLAAVVVATTDLVGRVTDALRDGDVLYEVTEAARVAER</sequence>
<dbReference type="Pfam" id="PF25211">
    <property type="entry name" value="DUF7839"/>
    <property type="match status" value="1"/>
</dbReference>
<dbReference type="InterPro" id="IPR057161">
    <property type="entry name" value="DUF7839"/>
</dbReference>
<reference evidence="3 4" key="1">
    <citation type="journal article" date="2014" name="PLoS Genet.">
        <title>Phylogenetically driven sequencing of extremely halophilic archaea reveals strategies for static and dynamic osmo-response.</title>
        <authorList>
            <person name="Becker E.A."/>
            <person name="Seitzer P.M."/>
            <person name="Tritt A."/>
            <person name="Larsen D."/>
            <person name="Krusor M."/>
            <person name="Yao A.I."/>
            <person name="Wu D."/>
            <person name="Madern D."/>
            <person name="Eisen J.A."/>
            <person name="Darling A.E."/>
            <person name="Facciotti M.T."/>
        </authorList>
    </citation>
    <scope>NUCLEOTIDE SEQUENCE [LARGE SCALE GENOMIC DNA]</scope>
    <source>
        <strain evidence="3 4">JCM 14848</strain>
    </source>
</reference>
<keyword evidence="4" id="KW-1185">Reference proteome</keyword>
<evidence type="ECO:0000259" key="2">
    <source>
        <dbReference type="SMART" id="SM00419"/>
    </source>
</evidence>
<feature type="domain" description="HTH crp-type" evidence="2">
    <location>
        <begin position="82"/>
        <end position="131"/>
    </location>
</feature>
<dbReference type="InterPro" id="IPR036388">
    <property type="entry name" value="WH-like_DNA-bd_sf"/>
</dbReference>
<dbReference type="Gene3D" id="1.10.10.10">
    <property type="entry name" value="Winged helix-like DNA-binding domain superfamily/Winged helix DNA-binding domain"/>
    <property type="match status" value="1"/>
</dbReference>
<dbReference type="SUPFAM" id="SSF46785">
    <property type="entry name" value="Winged helix' DNA-binding domain"/>
    <property type="match status" value="1"/>
</dbReference>
<evidence type="ECO:0000256" key="1">
    <source>
        <dbReference type="SAM" id="MobiDB-lite"/>
    </source>
</evidence>
<dbReference type="GO" id="GO:0006355">
    <property type="term" value="P:regulation of DNA-templated transcription"/>
    <property type="evidence" value="ECO:0007669"/>
    <property type="project" value="InterPro"/>
</dbReference>
<dbReference type="Pfam" id="PF13412">
    <property type="entry name" value="HTH_24"/>
    <property type="match status" value="1"/>
</dbReference>
<dbReference type="Proteomes" id="UP000011513">
    <property type="component" value="Unassembled WGS sequence"/>
</dbReference>
<evidence type="ECO:0000313" key="3">
    <source>
        <dbReference type="EMBL" id="ELZ27270.1"/>
    </source>
</evidence>
<dbReference type="InParanoid" id="M0CVM2"/>
<organism evidence="3 4">
    <name type="scientific">Halogeometricum pallidum JCM 14848</name>
    <dbReference type="NCBI Taxonomy" id="1227487"/>
    <lineage>
        <taxon>Archaea</taxon>
        <taxon>Methanobacteriati</taxon>
        <taxon>Methanobacteriota</taxon>
        <taxon>Stenosarchaea group</taxon>
        <taxon>Halobacteria</taxon>
        <taxon>Halobacteriales</taxon>
        <taxon>Haloferacaceae</taxon>
        <taxon>Halogeometricum</taxon>
    </lineage>
</organism>